<evidence type="ECO:0000256" key="3">
    <source>
        <dbReference type="ARBA" id="ARBA00023163"/>
    </source>
</evidence>
<evidence type="ECO:0000256" key="1">
    <source>
        <dbReference type="ARBA" id="ARBA00023015"/>
    </source>
</evidence>
<evidence type="ECO:0000313" key="7">
    <source>
        <dbReference type="Proteomes" id="UP000295184"/>
    </source>
</evidence>
<dbReference type="PANTHER" id="PTHR42756:SF1">
    <property type="entry name" value="TRANSCRIPTIONAL REPRESSOR OF EMRAB OPERON"/>
    <property type="match status" value="1"/>
</dbReference>
<dbReference type="InterPro" id="IPR000835">
    <property type="entry name" value="HTH_MarR-typ"/>
</dbReference>
<dbReference type="Proteomes" id="UP001529380">
    <property type="component" value="Unassembled WGS sequence"/>
</dbReference>
<dbReference type="GO" id="GO:0003700">
    <property type="term" value="F:DNA-binding transcription factor activity"/>
    <property type="evidence" value="ECO:0007669"/>
    <property type="project" value="InterPro"/>
</dbReference>
<dbReference type="InterPro" id="IPR036388">
    <property type="entry name" value="WH-like_DNA-bd_sf"/>
</dbReference>
<reference evidence="5" key="3">
    <citation type="submission" date="2023-06" db="EMBL/GenBank/DDBJ databases">
        <authorList>
            <person name="Zeman M."/>
            <person name="Kubasova T."/>
            <person name="Jahodarova E."/>
            <person name="Nykrynova M."/>
            <person name="Rychlik I."/>
        </authorList>
    </citation>
    <scope>NUCLEOTIDE SEQUENCE</scope>
    <source>
        <strain evidence="5">ET340</strain>
    </source>
</reference>
<dbReference type="Proteomes" id="UP000295184">
    <property type="component" value="Unassembled WGS sequence"/>
</dbReference>
<dbReference type="SMART" id="SM00347">
    <property type="entry name" value="HTH_MARR"/>
    <property type="match status" value="1"/>
</dbReference>
<reference evidence="5 8" key="2">
    <citation type="submission" date="2023-06" db="EMBL/GenBank/DDBJ databases">
        <title>Identification and characterization of horizontal gene transfer across gut microbiota members of farm animals based on homology search.</title>
        <authorList>
            <person name="Schwarzerova J."/>
            <person name="Nykrynova M."/>
            <person name="Jureckova K."/>
            <person name="Cejkova D."/>
            <person name="Rychlik I."/>
        </authorList>
    </citation>
    <scope>NUCLEOTIDE SEQUENCE [LARGE SCALE GENOMIC DNA]</scope>
    <source>
        <strain evidence="5 8">ET340</strain>
    </source>
</reference>
<evidence type="ECO:0000313" key="6">
    <source>
        <dbReference type="EMBL" id="TCL61293.1"/>
    </source>
</evidence>
<sequence length="157" mass="18256">MLEQAFADVYSKFKLHFYQKVFSRFQSREASLTTVETFCMEIIQALGKPTINEFASFVQISPPNAAYKVNSLIKKGYLKKVQSENDRREYFLVVTQKYEDYYNISYSYLSTVMSRIKDRFSPEDVAKIEEMLTIISDELMPEIPLKSPNASHYAPEA</sequence>
<keyword evidence="2 6" id="KW-0238">DNA-binding</keyword>
<comment type="caution">
    <text evidence="6">The sequence shown here is derived from an EMBL/GenBank/DDBJ whole genome shotgun (WGS) entry which is preliminary data.</text>
</comment>
<name>A0A4R1R6T3_9FIRM</name>
<keyword evidence="8" id="KW-1185">Reference proteome</keyword>
<gene>
    <name evidence="6" type="ORF">EDD77_10231</name>
    <name evidence="5" type="ORF">QUW08_10365</name>
</gene>
<evidence type="ECO:0000256" key="2">
    <source>
        <dbReference type="ARBA" id="ARBA00023125"/>
    </source>
</evidence>
<feature type="domain" description="HTH marR-type" evidence="4">
    <location>
        <begin position="1"/>
        <end position="137"/>
    </location>
</feature>
<dbReference type="SUPFAM" id="SSF46785">
    <property type="entry name" value="Winged helix' DNA-binding domain"/>
    <property type="match status" value="1"/>
</dbReference>
<keyword evidence="3" id="KW-0804">Transcription</keyword>
<protein>
    <submittedName>
        <fullName evidence="6">DNA-binding MarR family transcriptional regulator</fullName>
    </submittedName>
    <submittedName>
        <fullName evidence="5">MarR family winged helix-turn-helix transcriptional regulator</fullName>
    </submittedName>
</protein>
<dbReference type="RefSeq" id="WP_058966097.1">
    <property type="nucleotide sequence ID" value="NZ_CABKVM010000019.1"/>
</dbReference>
<dbReference type="GO" id="GO:0003677">
    <property type="term" value="F:DNA binding"/>
    <property type="evidence" value="ECO:0007669"/>
    <property type="project" value="UniProtKB-KW"/>
</dbReference>
<dbReference type="GeneID" id="97381272"/>
<accession>A0A4R1R6T3</accession>
<dbReference type="Pfam" id="PF01047">
    <property type="entry name" value="MarR"/>
    <property type="match status" value="1"/>
</dbReference>
<proteinExistence type="predicted"/>
<dbReference type="EMBL" id="SLUM01000002">
    <property type="protein sequence ID" value="TCL61293.1"/>
    <property type="molecule type" value="Genomic_DNA"/>
</dbReference>
<dbReference type="AlphaFoldDB" id="A0A4R1R6T3"/>
<dbReference type="PROSITE" id="PS50995">
    <property type="entry name" value="HTH_MARR_2"/>
    <property type="match status" value="1"/>
</dbReference>
<evidence type="ECO:0000259" key="4">
    <source>
        <dbReference type="PROSITE" id="PS50995"/>
    </source>
</evidence>
<dbReference type="OrthoDB" id="2323705at2"/>
<dbReference type="STRING" id="1650663.GCA_001486665_02865"/>
<dbReference type="Gene3D" id="1.10.10.10">
    <property type="entry name" value="Winged helix-like DNA-binding domain superfamily/Winged helix DNA-binding domain"/>
    <property type="match status" value="1"/>
</dbReference>
<evidence type="ECO:0000313" key="8">
    <source>
        <dbReference type="Proteomes" id="UP001529380"/>
    </source>
</evidence>
<keyword evidence="1" id="KW-0805">Transcription regulation</keyword>
<dbReference type="PANTHER" id="PTHR42756">
    <property type="entry name" value="TRANSCRIPTIONAL REGULATOR, MARR"/>
    <property type="match status" value="1"/>
</dbReference>
<evidence type="ECO:0000313" key="5">
    <source>
        <dbReference type="EMBL" id="MDM8201686.1"/>
    </source>
</evidence>
<dbReference type="EMBL" id="JAUDCL010000018">
    <property type="protein sequence ID" value="MDM8201686.1"/>
    <property type="molecule type" value="Genomic_DNA"/>
</dbReference>
<reference evidence="6 7" key="1">
    <citation type="submission" date="2019-03" db="EMBL/GenBank/DDBJ databases">
        <title>Genomic Encyclopedia of Type Strains, Phase IV (KMG-IV): sequencing the most valuable type-strain genomes for metagenomic binning, comparative biology and taxonomic classification.</title>
        <authorList>
            <person name="Goeker M."/>
        </authorList>
    </citation>
    <scope>NUCLEOTIDE SEQUENCE [LARGE SCALE GENOMIC DNA]</scope>
    <source>
        <strain evidence="6 7">DSM 100451</strain>
    </source>
</reference>
<dbReference type="InterPro" id="IPR036390">
    <property type="entry name" value="WH_DNA-bd_sf"/>
</dbReference>
<organism evidence="6 7">
    <name type="scientific">Allofournierella massiliensis</name>
    <dbReference type="NCBI Taxonomy" id="1650663"/>
    <lineage>
        <taxon>Bacteria</taxon>
        <taxon>Bacillati</taxon>
        <taxon>Bacillota</taxon>
        <taxon>Clostridia</taxon>
        <taxon>Eubacteriales</taxon>
        <taxon>Oscillospiraceae</taxon>
        <taxon>Allofournierella</taxon>
    </lineage>
</organism>